<keyword evidence="2" id="KW-0547">Nucleotide-binding</keyword>
<dbReference type="GO" id="GO:0005525">
    <property type="term" value="F:GTP binding"/>
    <property type="evidence" value="ECO:0007669"/>
    <property type="project" value="UniProtKB-KW"/>
</dbReference>
<dbReference type="FunFam" id="3.40.50.300:FF:000886">
    <property type="entry name" value="Putative GTP-binding protein 6"/>
    <property type="match status" value="1"/>
</dbReference>
<dbReference type="InterPro" id="IPR027417">
    <property type="entry name" value="P-loop_NTPase"/>
</dbReference>
<dbReference type="SUPFAM" id="SSF52540">
    <property type="entry name" value="P-loop containing nucleoside triphosphate hydrolases"/>
    <property type="match status" value="1"/>
</dbReference>
<dbReference type="InterPro" id="IPR016496">
    <property type="entry name" value="GTPase_HflX"/>
</dbReference>
<feature type="region of interest" description="Disordered" evidence="6">
    <location>
        <begin position="49"/>
        <end position="92"/>
    </location>
</feature>
<dbReference type="NCBIfam" id="TIGR03156">
    <property type="entry name" value="GTP_HflX"/>
    <property type="match status" value="1"/>
</dbReference>
<dbReference type="InterPro" id="IPR006073">
    <property type="entry name" value="GTP-bd"/>
</dbReference>
<keyword evidence="3" id="KW-0460">Magnesium</keyword>
<keyword evidence="1" id="KW-0479">Metal-binding</keyword>
<sequence>MSGGQRGTLRAAIRPGAWLSRVVLGHQALRPAPPLLFCPERALATFGPGGLKERGCGGRGPPADGPRSRTGEVEEPEDAEDEEEEEEELLRRDPLLPVGTQRVCLVHPEVQWGPGKPQLTRADRQVAEVESLVHTLDRWSVVERMVVPARTPDGKVTFGRGTLRHLTEKIRALPEITAVFLNVERMAPPTKKELEATWGVQVFDRFTVVLSIFRCNARMKEARLQVALAELPLLRSHLSSTTRLDGRGGGSRYIMGSGESLVQVQRRLLKDEELKIRKALDRLWDKRRLLGRQRRPREFPVVSMVGYTNCGKTTLIKALTGDNTIRPQDQLFATLDVTAHAGWLPSHVAVIYMDTVGFLSQLPHSLIESFSATLEDVAHSDLVVHVRHVSRPETELQKPSVLAALRGLRLPASLLDSVLEVHNKVGYSPSVSQVVAVSALLGHGLPELRARLEDAVLRATGRQVLTLRVRLAGAQLSWLHQEATVQDVDVIPEAGAANVRVVISSSAYSKFRKLFLESASQ</sequence>
<proteinExistence type="predicted"/>
<dbReference type="PANTHER" id="PTHR10229">
    <property type="entry name" value="GTP-BINDING PROTEIN HFLX"/>
    <property type="match status" value="1"/>
</dbReference>
<keyword evidence="4" id="KW-0342">GTP-binding</keyword>
<dbReference type="InterPro" id="IPR042108">
    <property type="entry name" value="GTPase_HflX_N_sf"/>
</dbReference>
<evidence type="ECO:0000313" key="9">
    <source>
        <dbReference type="RefSeq" id="XP_053747931.1"/>
    </source>
</evidence>
<dbReference type="GO" id="GO:0043022">
    <property type="term" value="F:ribosome binding"/>
    <property type="evidence" value="ECO:0007669"/>
    <property type="project" value="TreeGrafter"/>
</dbReference>
<gene>
    <name evidence="9" type="primary">LOC109260777</name>
</gene>
<dbReference type="Pfam" id="PF13167">
    <property type="entry name" value="GTP-bdg_N"/>
    <property type="match status" value="1"/>
</dbReference>
<name>A0A9W2UP09_PANPR</name>
<protein>
    <recommendedName>
        <fullName evidence="5">Putative GTP-binding protein 6</fullName>
    </recommendedName>
</protein>
<evidence type="ECO:0000256" key="3">
    <source>
        <dbReference type="ARBA" id="ARBA00022842"/>
    </source>
</evidence>
<evidence type="ECO:0000256" key="1">
    <source>
        <dbReference type="ARBA" id="ARBA00022723"/>
    </source>
</evidence>
<feature type="compositionally biased region" description="Acidic residues" evidence="6">
    <location>
        <begin position="73"/>
        <end position="88"/>
    </location>
</feature>
<evidence type="ECO:0000256" key="4">
    <source>
        <dbReference type="ARBA" id="ARBA00023134"/>
    </source>
</evidence>
<dbReference type="InterPro" id="IPR032305">
    <property type="entry name" value="GTP-bd_M"/>
</dbReference>
<dbReference type="PROSITE" id="PS51705">
    <property type="entry name" value="G_HFLX"/>
    <property type="match status" value="1"/>
</dbReference>
<dbReference type="FunFam" id="3.40.50.11060:FF:000002">
    <property type="entry name" value="GTP binding protein 6 (putative)"/>
    <property type="match status" value="1"/>
</dbReference>
<dbReference type="AlphaFoldDB" id="A0A9W2UP09"/>
<dbReference type="GeneID" id="109260777"/>
<dbReference type="InterPro" id="IPR030394">
    <property type="entry name" value="G_HFLX_dom"/>
</dbReference>
<accession>A0A9W2UP09</accession>
<evidence type="ECO:0000256" key="2">
    <source>
        <dbReference type="ARBA" id="ARBA00022741"/>
    </source>
</evidence>
<evidence type="ECO:0000256" key="6">
    <source>
        <dbReference type="SAM" id="MobiDB-lite"/>
    </source>
</evidence>
<dbReference type="PANTHER" id="PTHR10229:SF0">
    <property type="entry name" value="GTP-BINDING PROTEIN 6-RELATED"/>
    <property type="match status" value="1"/>
</dbReference>
<dbReference type="Proteomes" id="UP001165780">
    <property type="component" value="Unplaced"/>
</dbReference>
<organism evidence="8 9">
    <name type="scientific">Panthera pardus</name>
    <name type="common">Leopard</name>
    <name type="synonym">Felis pardus</name>
    <dbReference type="NCBI Taxonomy" id="9691"/>
    <lineage>
        <taxon>Eukaryota</taxon>
        <taxon>Metazoa</taxon>
        <taxon>Chordata</taxon>
        <taxon>Craniata</taxon>
        <taxon>Vertebrata</taxon>
        <taxon>Euteleostomi</taxon>
        <taxon>Mammalia</taxon>
        <taxon>Eutheria</taxon>
        <taxon>Laurasiatheria</taxon>
        <taxon>Carnivora</taxon>
        <taxon>Feliformia</taxon>
        <taxon>Felidae</taxon>
        <taxon>Pantherinae</taxon>
        <taxon>Panthera</taxon>
    </lineage>
</organism>
<dbReference type="GO" id="GO:0046872">
    <property type="term" value="F:metal ion binding"/>
    <property type="evidence" value="ECO:0007669"/>
    <property type="project" value="UniProtKB-KW"/>
</dbReference>
<dbReference type="Pfam" id="PF01926">
    <property type="entry name" value="MMR_HSR1"/>
    <property type="match status" value="1"/>
</dbReference>
<dbReference type="Pfam" id="PF16360">
    <property type="entry name" value="GTP-bdg_M"/>
    <property type="match status" value="1"/>
</dbReference>
<evidence type="ECO:0000313" key="8">
    <source>
        <dbReference type="Proteomes" id="UP001165780"/>
    </source>
</evidence>
<reference evidence="9" key="1">
    <citation type="submission" date="2025-08" db="UniProtKB">
        <authorList>
            <consortium name="RefSeq"/>
        </authorList>
    </citation>
    <scope>IDENTIFICATION</scope>
    <source>
        <tissue evidence="9">Whole blood</tissue>
    </source>
</reference>
<dbReference type="RefSeq" id="XP_053747931.1">
    <property type="nucleotide sequence ID" value="XM_053891956.1"/>
</dbReference>
<feature type="domain" description="Hflx-type G" evidence="7">
    <location>
        <begin position="300"/>
        <end position="460"/>
    </location>
</feature>
<dbReference type="GO" id="GO:0005737">
    <property type="term" value="C:cytoplasm"/>
    <property type="evidence" value="ECO:0007669"/>
    <property type="project" value="TreeGrafter"/>
</dbReference>
<dbReference type="CDD" id="cd01878">
    <property type="entry name" value="HflX"/>
    <property type="match status" value="1"/>
</dbReference>
<keyword evidence="8" id="KW-1185">Reference proteome</keyword>
<dbReference type="Gene3D" id="3.40.50.11060">
    <property type="entry name" value="GTPase HflX, N-terminal domain"/>
    <property type="match status" value="1"/>
</dbReference>
<evidence type="ECO:0000259" key="7">
    <source>
        <dbReference type="PROSITE" id="PS51705"/>
    </source>
</evidence>
<dbReference type="InterPro" id="IPR025121">
    <property type="entry name" value="GTPase_HflX_N"/>
</dbReference>
<dbReference type="Gene3D" id="3.40.50.300">
    <property type="entry name" value="P-loop containing nucleotide triphosphate hydrolases"/>
    <property type="match status" value="1"/>
</dbReference>
<evidence type="ECO:0000256" key="5">
    <source>
        <dbReference type="ARBA" id="ARBA00070394"/>
    </source>
</evidence>